<accession>A0A9Q3E9W2</accession>
<sequence>MYLWSKKYGPFGKEFPVSEAPTPDDTSGYSNGRGMWNGVPMVDHSTGGRLIYSSSGVHISRINNQGVVKKVRRITDSPTSSDAEGSDKVDCGEVEVVNHSIDHHSRTSNYKPSSKIFQSQVKHVTPRNFQPVLSTIPFSIPPPSPNPSTSRPNLASPMRLSPIPQPRK</sequence>
<dbReference type="EMBL" id="AVOT02024333">
    <property type="protein sequence ID" value="MBW0514956.1"/>
    <property type="molecule type" value="Genomic_DNA"/>
</dbReference>
<dbReference type="AlphaFoldDB" id="A0A9Q3E9W2"/>
<evidence type="ECO:0000256" key="1">
    <source>
        <dbReference type="SAM" id="MobiDB-lite"/>
    </source>
</evidence>
<evidence type="ECO:0000313" key="2">
    <source>
        <dbReference type="EMBL" id="MBW0514956.1"/>
    </source>
</evidence>
<evidence type="ECO:0000313" key="3">
    <source>
        <dbReference type="Proteomes" id="UP000765509"/>
    </source>
</evidence>
<reference evidence="2" key="1">
    <citation type="submission" date="2021-03" db="EMBL/GenBank/DDBJ databases">
        <title>Draft genome sequence of rust myrtle Austropuccinia psidii MF-1, a brazilian biotype.</title>
        <authorList>
            <person name="Quecine M.C."/>
            <person name="Pachon D.M.R."/>
            <person name="Bonatelli M.L."/>
            <person name="Correr F.H."/>
            <person name="Franceschini L.M."/>
            <person name="Leite T.F."/>
            <person name="Margarido G.R.A."/>
            <person name="Almeida C.A."/>
            <person name="Ferrarezi J.A."/>
            <person name="Labate C.A."/>
        </authorList>
    </citation>
    <scope>NUCLEOTIDE SEQUENCE</scope>
    <source>
        <strain evidence="2">MF-1</strain>
    </source>
</reference>
<organism evidence="2 3">
    <name type="scientific">Austropuccinia psidii MF-1</name>
    <dbReference type="NCBI Taxonomy" id="1389203"/>
    <lineage>
        <taxon>Eukaryota</taxon>
        <taxon>Fungi</taxon>
        <taxon>Dikarya</taxon>
        <taxon>Basidiomycota</taxon>
        <taxon>Pucciniomycotina</taxon>
        <taxon>Pucciniomycetes</taxon>
        <taxon>Pucciniales</taxon>
        <taxon>Sphaerophragmiaceae</taxon>
        <taxon>Austropuccinia</taxon>
    </lineage>
</organism>
<dbReference type="Proteomes" id="UP000765509">
    <property type="component" value="Unassembled WGS sequence"/>
</dbReference>
<feature type="region of interest" description="Disordered" evidence="1">
    <location>
        <begin position="133"/>
        <end position="168"/>
    </location>
</feature>
<proteinExistence type="predicted"/>
<keyword evidence="3" id="KW-1185">Reference proteome</keyword>
<name>A0A9Q3E9W2_9BASI</name>
<protein>
    <submittedName>
        <fullName evidence="2">Uncharacterized protein</fullName>
    </submittedName>
</protein>
<comment type="caution">
    <text evidence="2">The sequence shown here is derived from an EMBL/GenBank/DDBJ whole genome shotgun (WGS) entry which is preliminary data.</text>
</comment>
<gene>
    <name evidence="2" type="ORF">O181_054671</name>
</gene>